<dbReference type="PROSITE" id="PS01124">
    <property type="entry name" value="HTH_ARAC_FAMILY_2"/>
    <property type="match status" value="1"/>
</dbReference>
<dbReference type="InterPro" id="IPR018060">
    <property type="entry name" value="HTH_AraC"/>
</dbReference>
<dbReference type="GO" id="GO:0043565">
    <property type="term" value="F:sequence-specific DNA binding"/>
    <property type="evidence" value="ECO:0007669"/>
    <property type="project" value="InterPro"/>
</dbReference>
<dbReference type="Gene3D" id="2.60.120.10">
    <property type="entry name" value="Jelly Rolls"/>
    <property type="match status" value="1"/>
</dbReference>
<dbReference type="Proteomes" id="UP000279089">
    <property type="component" value="Unassembled WGS sequence"/>
</dbReference>
<keyword evidence="2" id="KW-0238">DNA-binding</keyword>
<dbReference type="SUPFAM" id="SSF46689">
    <property type="entry name" value="Homeodomain-like"/>
    <property type="match status" value="2"/>
</dbReference>
<proteinExistence type="predicted"/>
<protein>
    <submittedName>
        <fullName evidence="5">AraC family transcriptional regulator</fullName>
    </submittedName>
</protein>
<dbReference type="EMBL" id="RMBX01000003">
    <property type="protein sequence ID" value="RPD41992.1"/>
    <property type="molecule type" value="Genomic_DNA"/>
</dbReference>
<evidence type="ECO:0000256" key="3">
    <source>
        <dbReference type="ARBA" id="ARBA00023163"/>
    </source>
</evidence>
<evidence type="ECO:0000256" key="2">
    <source>
        <dbReference type="ARBA" id="ARBA00023125"/>
    </source>
</evidence>
<dbReference type="InterPro" id="IPR011051">
    <property type="entry name" value="RmlC_Cupin_sf"/>
</dbReference>
<dbReference type="GO" id="GO:0003700">
    <property type="term" value="F:DNA-binding transcription factor activity"/>
    <property type="evidence" value="ECO:0007669"/>
    <property type="project" value="InterPro"/>
</dbReference>
<dbReference type="Pfam" id="PF07883">
    <property type="entry name" value="Cupin_2"/>
    <property type="match status" value="1"/>
</dbReference>
<evidence type="ECO:0000259" key="4">
    <source>
        <dbReference type="PROSITE" id="PS01124"/>
    </source>
</evidence>
<dbReference type="InterPro" id="IPR014710">
    <property type="entry name" value="RmlC-like_jellyroll"/>
</dbReference>
<dbReference type="InterPro" id="IPR018062">
    <property type="entry name" value="HTH_AraC-typ_CS"/>
</dbReference>
<dbReference type="PANTHER" id="PTHR43280">
    <property type="entry name" value="ARAC-FAMILY TRANSCRIPTIONAL REGULATOR"/>
    <property type="match status" value="1"/>
</dbReference>
<dbReference type="Pfam" id="PF12833">
    <property type="entry name" value="HTH_18"/>
    <property type="match status" value="1"/>
</dbReference>
<dbReference type="SMART" id="SM00342">
    <property type="entry name" value="HTH_ARAC"/>
    <property type="match status" value="1"/>
</dbReference>
<accession>A0A3N4MDH6</accession>
<dbReference type="PANTHER" id="PTHR43280:SF27">
    <property type="entry name" value="TRANSCRIPTIONAL REGULATOR MTLR"/>
    <property type="match status" value="1"/>
</dbReference>
<dbReference type="AlphaFoldDB" id="A0A3N4MDH6"/>
<evidence type="ECO:0000313" key="6">
    <source>
        <dbReference type="Proteomes" id="UP000279089"/>
    </source>
</evidence>
<dbReference type="CDD" id="cd06976">
    <property type="entry name" value="cupin_MtlR-like_N"/>
    <property type="match status" value="1"/>
</dbReference>
<dbReference type="OrthoDB" id="745435at2"/>
<keyword evidence="1" id="KW-0805">Transcription regulation</keyword>
<reference evidence="6" key="1">
    <citation type="submission" date="2018-11" db="EMBL/GenBank/DDBJ databases">
        <title>Chitinophaga lutea sp.nov., isolate from arsenic contaminated soil.</title>
        <authorList>
            <person name="Zong Y."/>
        </authorList>
    </citation>
    <scope>NUCLEOTIDE SEQUENCE [LARGE SCALE GENOMIC DNA]</scope>
    <source>
        <strain evidence="6">YLT18</strain>
    </source>
</reference>
<organism evidence="5 6">
    <name type="scientific">Chitinophaga barathri</name>
    <dbReference type="NCBI Taxonomy" id="1647451"/>
    <lineage>
        <taxon>Bacteria</taxon>
        <taxon>Pseudomonadati</taxon>
        <taxon>Bacteroidota</taxon>
        <taxon>Chitinophagia</taxon>
        <taxon>Chitinophagales</taxon>
        <taxon>Chitinophagaceae</taxon>
        <taxon>Chitinophaga</taxon>
    </lineage>
</organism>
<dbReference type="SUPFAM" id="SSF51182">
    <property type="entry name" value="RmlC-like cupins"/>
    <property type="match status" value="1"/>
</dbReference>
<sequence>MRAALQKSRISPDRAFEVKFLKAPHFDPNWHFHSEYQLFIVLRGTGTRFIGDHVTPFTQGDMVFTGPNLPHLWQSGHEYFEGNKDVWTEGIVVYFHEDFLGHEFLQKKEAYQLRQLFGRSQQGVRFIGGTQEKAAKLMEELLQTKDFDGILALLRLLNFLAGSQEYKLLSSADYTNLLKASDTERMNKVHAYVMKNFREKITLDEVAEIANMTPSSFSRYFKTHANKTFSDFLSEIRIGHSCKLLLEKKMDIAEICYESGFQTLSNFNRQFKSVTAYSPLAYRKKYADAGYHP</sequence>
<gene>
    <name evidence="5" type="ORF">EG028_07490</name>
</gene>
<dbReference type="Gene3D" id="1.10.10.60">
    <property type="entry name" value="Homeodomain-like"/>
    <property type="match status" value="2"/>
</dbReference>
<feature type="domain" description="HTH araC/xylS-type" evidence="4">
    <location>
        <begin position="187"/>
        <end position="285"/>
    </location>
</feature>
<dbReference type="PROSITE" id="PS00041">
    <property type="entry name" value="HTH_ARAC_FAMILY_1"/>
    <property type="match status" value="1"/>
</dbReference>
<dbReference type="InterPro" id="IPR013096">
    <property type="entry name" value="Cupin_2"/>
</dbReference>
<evidence type="ECO:0000256" key="1">
    <source>
        <dbReference type="ARBA" id="ARBA00023015"/>
    </source>
</evidence>
<dbReference type="RefSeq" id="WP_120514966.1">
    <property type="nucleotide sequence ID" value="NZ_QXZY01000002.1"/>
</dbReference>
<keyword evidence="6" id="KW-1185">Reference proteome</keyword>
<dbReference type="InterPro" id="IPR009057">
    <property type="entry name" value="Homeodomain-like_sf"/>
</dbReference>
<comment type="caution">
    <text evidence="5">The sequence shown here is derived from an EMBL/GenBank/DDBJ whole genome shotgun (WGS) entry which is preliminary data.</text>
</comment>
<evidence type="ECO:0000313" key="5">
    <source>
        <dbReference type="EMBL" id="RPD41992.1"/>
    </source>
</evidence>
<name>A0A3N4MDH6_9BACT</name>
<keyword evidence="3" id="KW-0804">Transcription</keyword>